<evidence type="ECO:0000256" key="1">
    <source>
        <dbReference type="SAM" id="MobiDB-lite"/>
    </source>
</evidence>
<evidence type="ECO:0000313" key="2">
    <source>
        <dbReference type="EMBL" id="CAD7045899.1"/>
    </source>
</evidence>
<sequence>MRRKDVVLMATVTSFEALPHPSRNELRQFAELFVPLFSASSEEARRQAVAALSRSPTLPPTVVFFIASQPIAIAAPFLASSPCLDDDTLIAVARTQGAAHVRAIVRRENLSPKVIDALVSLRQDRPAAPPGATAEVEDAPSPSAAAAHEAERRWREEELRQRIKALANHVHRSDDDRLGLRTLSPVQEALLVRFARSRDGGMFASVLADSLSTSRWLAERILLDISGQQLATTLKALGMERTDALLVLERFYPHLANPVNATPRGEFLWNALDADECGRRVEAWRRADGYTARESEFATPAQQDAPANQSGSRPLRSRTVLRRQA</sequence>
<evidence type="ECO:0008006" key="4">
    <source>
        <dbReference type="Google" id="ProtNLM"/>
    </source>
</evidence>
<comment type="caution">
    <text evidence="2">The sequence shown here is derived from an EMBL/GenBank/DDBJ whole genome shotgun (WGS) entry which is preliminary data.</text>
</comment>
<name>A0ABN7JSJ6_9HYPH</name>
<feature type="compositionally biased region" description="Polar residues" evidence="1">
    <location>
        <begin position="300"/>
        <end position="312"/>
    </location>
</feature>
<organism evidence="2 3">
    <name type="scientific">Pseudorhizobium halotolerans</name>
    <dbReference type="NCBI Taxonomy" id="1233081"/>
    <lineage>
        <taxon>Bacteria</taxon>
        <taxon>Pseudomonadati</taxon>
        <taxon>Pseudomonadota</taxon>
        <taxon>Alphaproteobacteria</taxon>
        <taxon>Hyphomicrobiales</taxon>
        <taxon>Rhizobiaceae</taxon>
        <taxon>Rhizobium/Agrobacterium group</taxon>
        <taxon>Pseudorhizobium</taxon>
    </lineage>
</organism>
<evidence type="ECO:0000313" key="3">
    <source>
        <dbReference type="Proteomes" id="UP000601041"/>
    </source>
</evidence>
<dbReference type="InterPro" id="IPR019285">
    <property type="entry name" value="DUF2336"/>
</dbReference>
<dbReference type="EMBL" id="CABFWE030000008">
    <property type="protein sequence ID" value="CAD7045899.1"/>
    <property type="molecule type" value="Genomic_DNA"/>
</dbReference>
<dbReference type="Proteomes" id="UP000601041">
    <property type="component" value="Unassembled WGS sequence"/>
</dbReference>
<feature type="compositionally biased region" description="Basic residues" evidence="1">
    <location>
        <begin position="315"/>
        <end position="325"/>
    </location>
</feature>
<gene>
    <name evidence="2" type="ORF">RHAB21_03608</name>
</gene>
<accession>A0ABN7JSJ6</accession>
<feature type="region of interest" description="Disordered" evidence="1">
    <location>
        <begin position="125"/>
        <end position="151"/>
    </location>
</feature>
<protein>
    <recommendedName>
        <fullName evidence="4">DUF2336 domain-containing protein</fullName>
    </recommendedName>
</protein>
<reference evidence="2 3" key="1">
    <citation type="submission" date="2020-11" db="EMBL/GenBank/DDBJ databases">
        <authorList>
            <person name="Lassalle F."/>
        </authorList>
    </citation>
    <scope>NUCLEOTIDE SEQUENCE [LARGE SCALE GENOMIC DNA]</scope>
    <source>
        <strain evidence="2 3">AB21</strain>
    </source>
</reference>
<proteinExistence type="predicted"/>
<dbReference type="Pfam" id="PF10098">
    <property type="entry name" value="DUF2336"/>
    <property type="match status" value="1"/>
</dbReference>
<keyword evidence="3" id="KW-1185">Reference proteome</keyword>
<feature type="region of interest" description="Disordered" evidence="1">
    <location>
        <begin position="294"/>
        <end position="325"/>
    </location>
</feature>